<dbReference type="Gene3D" id="4.10.280.10">
    <property type="entry name" value="Helix-loop-helix DNA-binding domain"/>
    <property type="match status" value="1"/>
</dbReference>
<keyword evidence="3" id="KW-0539">Nucleus</keyword>
<reference evidence="6" key="1">
    <citation type="submission" date="2022-03" db="EMBL/GenBank/DDBJ databases">
        <authorList>
            <person name="Sayadi A."/>
        </authorList>
    </citation>
    <scope>NUCLEOTIDE SEQUENCE</scope>
</reference>
<dbReference type="SUPFAM" id="SSF47459">
    <property type="entry name" value="HLH, helix-loop-helix DNA-binding domain"/>
    <property type="match status" value="1"/>
</dbReference>
<dbReference type="GO" id="GO:0005634">
    <property type="term" value="C:nucleus"/>
    <property type="evidence" value="ECO:0007669"/>
    <property type="project" value="UniProtKB-SubCell"/>
</dbReference>
<feature type="compositionally biased region" description="Basic and acidic residues" evidence="4">
    <location>
        <begin position="122"/>
        <end position="135"/>
    </location>
</feature>
<gene>
    <name evidence="6" type="ORF">ACAOBT_LOCUS4961</name>
</gene>
<keyword evidence="2" id="KW-0238">DNA-binding</keyword>
<dbReference type="OrthoDB" id="10049614at2759"/>
<dbReference type="SMART" id="SM00520">
    <property type="entry name" value="BASIC"/>
    <property type="match status" value="1"/>
</dbReference>
<protein>
    <recommendedName>
        <fullName evidence="5">BHLH domain-containing protein</fullName>
    </recommendedName>
</protein>
<dbReference type="Proteomes" id="UP001152888">
    <property type="component" value="Unassembled WGS sequence"/>
</dbReference>
<feature type="compositionally biased region" description="Basic and acidic residues" evidence="4">
    <location>
        <begin position="86"/>
        <end position="99"/>
    </location>
</feature>
<evidence type="ECO:0000256" key="3">
    <source>
        <dbReference type="ARBA" id="ARBA00023242"/>
    </source>
</evidence>
<dbReference type="InterPro" id="IPR036638">
    <property type="entry name" value="HLH_DNA-bd_sf"/>
</dbReference>
<dbReference type="GO" id="GO:0007517">
    <property type="term" value="P:muscle organ development"/>
    <property type="evidence" value="ECO:0007669"/>
    <property type="project" value="InterPro"/>
</dbReference>
<dbReference type="EMBL" id="CAKOFQ010006705">
    <property type="protein sequence ID" value="CAH1963013.1"/>
    <property type="molecule type" value="Genomic_DNA"/>
</dbReference>
<dbReference type="PANTHER" id="PTHR11534:SF9">
    <property type="entry name" value="MYOGENIC-DETERMINATION PROTEIN"/>
    <property type="match status" value="1"/>
</dbReference>
<dbReference type="GO" id="GO:0045663">
    <property type="term" value="P:positive regulation of myoblast differentiation"/>
    <property type="evidence" value="ECO:0007669"/>
    <property type="project" value="TreeGrafter"/>
</dbReference>
<dbReference type="AlphaFoldDB" id="A0A9P0NXI0"/>
<evidence type="ECO:0000256" key="1">
    <source>
        <dbReference type="ARBA" id="ARBA00004123"/>
    </source>
</evidence>
<dbReference type="GO" id="GO:0000978">
    <property type="term" value="F:RNA polymerase II cis-regulatory region sequence-specific DNA binding"/>
    <property type="evidence" value="ECO:0007669"/>
    <property type="project" value="TreeGrafter"/>
</dbReference>
<accession>A0A9P0NXI0</accession>
<feature type="region of interest" description="Disordered" evidence="4">
    <location>
        <begin position="72"/>
        <end position="144"/>
    </location>
</feature>
<comment type="subcellular location">
    <subcellularLocation>
        <location evidence="1">Nucleus</location>
    </subcellularLocation>
</comment>
<sequence length="284" mass="32629">MNYHPYSTYNHLYQQQKDRISPYASQTQVFSDQRDFESNQNIANRDFGYYAKSRGFYKSAGVEYFRRNLEDRRRDATDSMSTSSRSSEDDAKSSQRVDRGYASAEDSCSGIDDDESPVDPMSTDHDPSSSEHHVLEPASGCMGGKEEPRRCLAWACKACKKKTVAVDRRKAATLRERRRLRKVNEAFEMLKKRTCNNPGQRLPKVEILRSAIEYIEYLEEILQGSKSAAEGSDIVDAKNEYVNNTSNHFICERLQQFSEPLQKFSTQNGKPNLCVIKCVFPRFF</sequence>
<proteinExistence type="predicted"/>
<dbReference type="InterPro" id="IPR011598">
    <property type="entry name" value="bHLH_dom"/>
</dbReference>
<dbReference type="Pfam" id="PF00010">
    <property type="entry name" value="HLH"/>
    <property type="match status" value="1"/>
</dbReference>
<dbReference type="GO" id="GO:0046983">
    <property type="term" value="F:protein dimerization activity"/>
    <property type="evidence" value="ECO:0007669"/>
    <property type="project" value="InterPro"/>
</dbReference>
<keyword evidence="7" id="KW-1185">Reference proteome</keyword>
<evidence type="ECO:0000259" key="5">
    <source>
        <dbReference type="PROSITE" id="PS50888"/>
    </source>
</evidence>
<name>A0A9P0NXI0_ACAOB</name>
<comment type="caution">
    <text evidence="6">The sequence shown here is derived from an EMBL/GenBank/DDBJ whole genome shotgun (WGS) entry which is preliminary data.</text>
</comment>
<dbReference type="GO" id="GO:0000981">
    <property type="term" value="F:DNA-binding transcription factor activity, RNA polymerase II-specific"/>
    <property type="evidence" value="ECO:0007669"/>
    <property type="project" value="TreeGrafter"/>
</dbReference>
<evidence type="ECO:0000256" key="2">
    <source>
        <dbReference type="ARBA" id="ARBA00023125"/>
    </source>
</evidence>
<dbReference type="InterPro" id="IPR039704">
    <property type="entry name" value="Myogenic_factor"/>
</dbReference>
<evidence type="ECO:0000313" key="6">
    <source>
        <dbReference type="EMBL" id="CAH1963013.1"/>
    </source>
</evidence>
<feature type="domain" description="BHLH" evidence="5">
    <location>
        <begin position="167"/>
        <end position="218"/>
    </location>
</feature>
<evidence type="ECO:0000256" key="4">
    <source>
        <dbReference type="SAM" id="MobiDB-lite"/>
    </source>
</evidence>
<dbReference type="SMART" id="SM00353">
    <property type="entry name" value="HLH"/>
    <property type="match status" value="1"/>
</dbReference>
<dbReference type="PANTHER" id="PTHR11534">
    <property type="entry name" value="MYOGENIC FACTOR"/>
    <property type="match status" value="1"/>
</dbReference>
<dbReference type="FunFam" id="4.10.280.10:FF:000005">
    <property type="entry name" value="Myogenic factor"/>
    <property type="match status" value="1"/>
</dbReference>
<dbReference type="CDD" id="cd19699">
    <property type="entry name" value="bHLH_TS_dMYOD_like"/>
    <property type="match status" value="1"/>
</dbReference>
<dbReference type="Pfam" id="PF01586">
    <property type="entry name" value="Basic"/>
    <property type="match status" value="1"/>
</dbReference>
<dbReference type="PROSITE" id="PS50888">
    <property type="entry name" value="BHLH"/>
    <property type="match status" value="1"/>
</dbReference>
<evidence type="ECO:0000313" key="7">
    <source>
        <dbReference type="Proteomes" id="UP001152888"/>
    </source>
</evidence>
<dbReference type="InterPro" id="IPR002546">
    <property type="entry name" value="MyoD_N"/>
</dbReference>
<organism evidence="6 7">
    <name type="scientific">Acanthoscelides obtectus</name>
    <name type="common">Bean weevil</name>
    <name type="synonym">Bruchus obtectus</name>
    <dbReference type="NCBI Taxonomy" id="200917"/>
    <lineage>
        <taxon>Eukaryota</taxon>
        <taxon>Metazoa</taxon>
        <taxon>Ecdysozoa</taxon>
        <taxon>Arthropoda</taxon>
        <taxon>Hexapoda</taxon>
        <taxon>Insecta</taxon>
        <taxon>Pterygota</taxon>
        <taxon>Neoptera</taxon>
        <taxon>Endopterygota</taxon>
        <taxon>Coleoptera</taxon>
        <taxon>Polyphaga</taxon>
        <taxon>Cucujiformia</taxon>
        <taxon>Chrysomeloidea</taxon>
        <taxon>Chrysomelidae</taxon>
        <taxon>Bruchinae</taxon>
        <taxon>Bruchini</taxon>
        <taxon>Acanthoscelides</taxon>
    </lineage>
</organism>